<reference evidence="6" key="1">
    <citation type="submission" date="2017-02" db="UniProtKB">
        <authorList>
            <consortium name="WormBaseParasite"/>
        </authorList>
    </citation>
    <scope>IDENTIFICATION</scope>
</reference>
<sequence length="242" mass="25775">MTSCQKLLPLLVVILALILKSDTKKIGGGFGRGMSAGRSMSKPSGRSGGFGSPIHHSSSGGFSRTGHVGGYQSGGSHPRYSNTGGYQYGNQQRGGGGWSHPRATGGSSSRSWSKPRFSASTFKSAALGAATGILAYEAGKTLIRSVTRPFMYHGRSYYWGSPYYQGSSGTKMCSRPITPNDPNFGDIYLQDGRSRPKEIVWSCGWNEYCCGLDCCYGGGSNGYRTFGLGYVVALFFSLLAVL</sequence>
<name>A0A0N4UX83_ENTVE</name>
<evidence type="ECO:0000313" key="6">
    <source>
        <dbReference type="WBParaSite" id="EVEC_0000213501-mRNA-1"/>
    </source>
</evidence>
<evidence type="ECO:0000313" key="4">
    <source>
        <dbReference type="EMBL" id="VDD86700.1"/>
    </source>
</evidence>
<dbReference type="InterPro" id="IPR002619">
    <property type="entry name" value="CX"/>
</dbReference>
<gene>
    <name evidence="4" type="ORF">EVEC_LOCUS1843</name>
</gene>
<dbReference type="EMBL" id="UXUI01007273">
    <property type="protein sequence ID" value="VDD86700.1"/>
    <property type="molecule type" value="Genomic_DNA"/>
</dbReference>
<accession>A0A0N4UX83</accession>
<protein>
    <submittedName>
        <fullName evidence="6">CX domain-containing protein</fullName>
    </submittedName>
</protein>
<organism evidence="6">
    <name type="scientific">Enterobius vermicularis</name>
    <name type="common">Human pinworm</name>
    <dbReference type="NCBI Taxonomy" id="51028"/>
    <lineage>
        <taxon>Eukaryota</taxon>
        <taxon>Metazoa</taxon>
        <taxon>Ecdysozoa</taxon>
        <taxon>Nematoda</taxon>
        <taxon>Chromadorea</taxon>
        <taxon>Rhabditida</taxon>
        <taxon>Spirurina</taxon>
        <taxon>Oxyuridomorpha</taxon>
        <taxon>Oxyuroidea</taxon>
        <taxon>Oxyuridae</taxon>
        <taxon>Enterobius</taxon>
    </lineage>
</organism>
<evidence type="ECO:0000313" key="5">
    <source>
        <dbReference type="Proteomes" id="UP000274131"/>
    </source>
</evidence>
<dbReference type="PANTHER" id="PTHR47520">
    <property type="entry name" value="CX DOMAIN-CONTAINING PROTEIN-RELATED"/>
    <property type="match status" value="1"/>
</dbReference>
<evidence type="ECO:0000256" key="1">
    <source>
        <dbReference type="SAM" id="MobiDB-lite"/>
    </source>
</evidence>
<keyword evidence="2" id="KW-0732">Signal</keyword>
<dbReference type="WBParaSite" id="EVEC_0000213501-mRNA-1">
    <property type="protein sequence ID" value="EVEC_0000213501-mRNA-1"/>
    <property type="gene ID" value="EVEC_0000213501"/>
</dbReference>
<feature type="region of interest" description="Disordered" evidence="1">
    <location>
        <begin position="30"/>
        <end position="114"/>
    </location>
</feature>
<dbReference type="Pfam" id="PF01705">
    <property type="entry name" value="CX"/>
    <property type="match status" value="1"/>
</dbReference>
<feature type="chain" id="PRO_5043122498" evidence="2">
    <location>
        <begin position="24"/>
        <end position="242"/>
    </location>
</feature>
<feature type="signal peptide" evidence="2">
    <location>
        <begin position="1"/>
        <end position="23"/>
    </location>
</feature>
<reference evidence="4 5" key="2">
    <citation type="submission" date="2018-10" db="EMBL/GenBank/DDBJ databases">
        <authorList>
            <consortium name="Pathogen Informatics"/>
        </authorList>
    </citation>
    <scope>NUCLEOTIDE SEQUENCE [LARGE SCALE GENOMIC DNA]</scope>
</reference>
<dbReference type="OrthoDB" id="5873947at2759"/>
<keyword evidence="5" id="KW-1185">Reference proteome</keyword>
<feature type="domain" description="CX" evidence="3">
    <location>
        <begin position="157"/>
        <end position="215"/>
    </location>
</feature>
<evidence type="ECO:0000259" key="3">
    <source>
        <dbReference type="Pfam" id="PF01705"/>
    </source>
</evidence>
<proteinExistence type="predicted"/>
<dbReference type="Proteomes" id="UP000274131">
    <property type="component" value="Unassembled WGS sequence"/>
</dbReference>
<dbReference type="AlphaFoldDB" id="A0A0N4UX83"/>
<evidence type="ECO:0000256" key="2">
    <source>
        <dbReference type="SAM" id="SignalP"/>
    </source>
</evidence>